<comment type="caution">
    <text evidence="1">The sequence shown here is derived from an EMBL/GenBank/DDBJ whole genome shotgun (WGS) entry which is preliminary data.</text>
</comment>
<sequence length="68" mass="7521">MDSVIGHVCIPTQYPGSVTNGSGLGKKLLIYHSIINNCLWGYASLPPEEETMVDPEVLEFLDFEPQEP</sequence>
<gene>
    <name evidence="1" type="ORF">PHMEG_00010350</name>
</gene>
<accession>A0A225WFY4</accession>
<dbReference type="Proteomes" id="UP000198211">
    <property type="component" value="Unassembled WGS sequence"/>
</dbReference>
<evidence type="ECO:0000313" key="2">
    <source>
        <dbReference type="Proteomes" id="UP000198211"/>
    </source>
</evidence>
<protein>
    <submittedName>
        <fullName evidence="1">Uncharacterized protein</fullName>
    </submittedName>
</protein>
<dbReference type="OrthoDB" id="2286242at2759"/>
<dbReference type="AlphaFoldDB" id="A0A225WFY4"/>
<name>A0A225WFY4_9STRA</name>
<dbReference type="EMBL" id="NBNE01001027">
    <property type="protein sequence ID" value="OWZ15927.1"/>
    <property type="molecule type" value="Genomic_DNA"/>
</dbReference>
<evidence type="ECO:0000313" key="1">
    <source>
        <dbReference type="EMBL" id="OWZ15927.1"/>
    </source>
</evidence>
<proteinExistence type="predicted"/>
<keyword evidence="2" id="KW-1185">Reference proteome</keyword>
<reference evidence="2" key="1">
    <citation type="submission" date="2017-03" db="EMBL/GenBank/DDBJ databases">
        <title>Phytopthora megakarya and P. palmivora, two closely related causual agents of cacao black pod achieved similar genome size and gene model numbers by different mechanisms.</title>
        <authorList>
            <person name="Ali S."/>
            <person name="Shao J."/>
            <person name="Larry D.J."/>
            <person name="Kronmiller B."/>
            <person name="Shen D."/>
            <person name="Strem M.D."/>
            <person name="Melnick R.L."/>
            <person name="Guiltinan M.J."/>
            <person name="Tyler B.M."/>
            <person name="Meinhardt L.W."/>
            <person name="Bailey B.A."/>
        </authorList>
    </citation>
    <scope>NUCLEOTIDE SEQUENCE [LARGE SCALE GENOMIC DNA]</scope>
    <source>
        <strain evidence="2">zdho120</strain>
    </source>
</reference>
<organism evidence="1 2">
    <name type="scientific">Phytophthora megakarya</name>
    <dbReference type="NCBI Taxonomy" id="4795"/>
    <lineage>
        <taxon>Eukaryota</taxon>
        <taxon>Sar</taxon>
        <taxon>Stramenopiles</taxon>
        <taxon>Oomycota</taxon>
        <taxon>Peronosporomycetes</taxon>
        <taxon>Peronosporales</taxon>
        <taxon>Peronosporaceae</taxon>
        <taxon>Phytophthora</taxon>
    </lineage>
</organism>